<evidence type="ECO:0000256" key="10">
    <source>
        <dbReference type="ARBA" id="ARBA00044969"/>
    </source>
</evidence>
<dbReference type="Proteomes" id="UP000201818">
    <property type="component" value="Segment"/>
</dbReference>
<dbReference type="SUPFAM" id="SSF48024">
    <property type="entry name" value="N-terminal domain of DnaB helicase"/>
    <property type="match status" value="1"/>
</dbReference>
<dbReference type="InterPro" id="IPR016136">
    <property type="entry name" value="DNA_helicase_N/primase_C"/>
</dbReference>
<evidence type="ECO:0000256" key="9">
    <source>
        <dbReference type="ARBA" id="ARBA00023235"/>
    </source>
</evidence>
<dbReference type="Pfam" id="PF03796">
    <property type="entry name" value="DnaB_C"/>
    <property type="match status" value="1"/>
</dbReference>
<reference evidence="13 14" key="1">
    <citation type="submission" date="2015-10" db="EMBL/GenBank/DDBJ databases">
        <title>Complete Genome Sequence of the Pseudomonas phage YMC11/02/R656_PAE_BP.</title>
        <authorList>
            <person name="Jeon J."/>
            <person name="Yong D."/>
            <person name="Lee K."/>
        </authorList>
    </citation>
    <scope>NUCLEOTIDE SEQUENCE [LARGE SCALE GENOMIC DNA]</scope>
</reference>
<evidence type="ECO:0000256" key="6">
    <source>
        <dbReference type="ARBA" id="ARBA00022806"/>
    </source>
</evidence>
<evidence type="ECO:0000256" key="2">
    <source>
        <dbReference type="ARBA" id="ARBA00022515"/>
    </source>
</evidence>
<keyword evidence="6" id="KW-0347">Helicase</keyword>
<dbReference type="Pfam" id="PF00772">
    <property type="entry name" value="DnaB"/>
    <property type="match status" value="1"/>
</dbReference>
<evidence type="ECO:0000256" key="4">
    <source>
        <dbReference type="ARBA" id="ARBA00022741"/>
    </source>
</evidence>
<dbReference type="EMBL" id="KT968831">
    <property type="protein sequence ID" value="ALP47924.1"/>
    <property type="molecule type" value="Genomic_DNA"/>
</dbReference>
<sequence length="446" mass="49036">MIELHSLEAEHGVLGAMLKQPHLISVLSEELSPDAFAYSVNADLYRLILDLESAGTPIDIITLAEAKEFLCDDTRTMAYVGEILTNIVSVANAKEYARIVRERAISRQIVDVASGIEEVAHQNCSIEDKIAQAQALVLGLDAGGTTGECQMVGDILRDHVEVLQERHDRAQKGDMLDGLSTGIPDLDQYTQGLKSGQMIVIAGRPAMGKTTLAMNIAADVAIKQGRPVLVVSLEMTKAQLMDRLIAAVGGISLQNLKDGSCTHKDYTELNAAVLKLRDAKIAVSDVPVMTMPRIRSIARRQKHRMGDLGLIVIDYLGLVEGDGKGRVDDVTTMSRQMKLLAREIGCPVLPLCQLNRGCESRPDKRPVLSDLRESGAIEQDADIVMFVYRDEVYFPNSDRKGIGEILIRKNRDGEIGSVFTSFQGSKSRFVPLASHYREQPEQKEDW</sequence>
<dbReference type="InterPro" id="IPR007693">
    <property type="entry name" value="DNA_helicase_DnaB-like_N"/>
</dbReference>
<evidence type="ECO:0000256" key="8">
    <source>
        <dbReference type="ARBA" id="ARBA00023125"/>
    </source>
</evidence>
<dbReference type="InterPro" id="IPR007692">
    <property type="entry name" value="DNA_helicase_DnaB"/>
</dbReference>
<dbReference type="KEGG" id="vg:26516157"/>
<evidence type="ECO:0000259" key="12">
    <source>
        <dbReference type="PROSITE" id="PS51199"/>
    </source>
</evidence>
<keyword evidence="14" id="KW-1185">Reference proteome</keyword>
<dbReference type="InterPro" id="IPR027417">
    <property type="entry name" value="P-loop_NTPase"/>
</dbReference>
<dbReference type="PANTHER" id="PTHR30153:SF2">
    <property type="entry name" value="REPLICATIVE DNA HELICASE"/>
    <property type="match status" value="1"/>
</dbReference>
<name>A0A0S2SYB4_9CAUD</name>
<evidence type="ECO:0000256" key="5">
    <source>
        <dbReference type="ARBA" id="ARBA00022801"/>
    </source>
</evidence>
<keyword evidence="7" id="KW-0067">ATP-binding</keyword>
<dbReference type="RefSeq" id="YP_009187500.1">
    <property type="nucleotide sequence ID" value="NC_028657.1"/>
</dbReference>
<accession>A0A0S2SYB4</accession>
<gene>
    <name evidence="13" type="ORF">BPPAER656_01030</name>
</gene>
<evidence type="ECO:0000313" key="13">
    <source>
        <dbReference type="EMBL" id="ALP47924.1"/>
    </source>
</evidence>
<proteinExistence type="inferred from homology"/>
<keyword evidence="4" id="KW-0547">Nucleotide-binding</keyword>
<keyword evidence="2" id="KW-0639">Primosome</keyword>
<evidence type="ECO:0000256" key="7">
    <source>
        <dbReference type="ARBA" id="ARBA00022840"/>
    </source>
</evidence>
<dbReference type="GO" id="GO:0003677">
    <property type="term" value="F:DNA binding"/>
    <property type="evidence" value="ECO:0007669"/>
    <property type="project" value="UniProtKB-KW"/>
</dbReference>
<dbReference type="SUPFAM" id="SSF52540">
    <property type="entry name" value="P-loop containing nucleoside triphosphate hydrolases"/>
    <property type="match status" value="1"/>
</dbReference>
<dbReference type="OrthoDB" id="2382at10239"/>
<keyword evidence="3" id="KW-0235">DNA replication</keyword>
<dbReference type="CDD" id="cd00984">
    <property type="entry name" value="DnaB_C"/>
    <property type="match status" value="1"/>
</dbReference>
<comment type="similarity">
    <text evidence="1">Belongs to the helicase family. DnaB subfamily.</text>
</comment>
<comment type="catalytic activity">
    <reaction evidence="11">
        <text>ATP + H2O = ADP + phosphate + H(+)</text>
        <dbReference type="Rhea" id="RHEA:13065"/>
        <dbReference type="ChEBI" id="CHEBI:15377"/>
        <dbReference type="ChEBI" id="CHEBI:15378"/>
        <dbReference type="ChEBI" id="CHEBI:30616"/>
        <dbReference type="ChEBI" id="CHEBI:43474"/>
        <dbReference type="ChEBI" id="CHEBI:456216"/>
        <dbReference type="EC" id="5.6.2.3"/>
    </reaction>
</comment>
<dbReference type="EC" id="5.6.2.3" evidence="10"/>
<dbReference type="Gene3D" id="1.10.860.10">
    <property type="entry name" value="DNAb Helicase, Chain A"/>
    <property type="match status" value="1"/>
</dbReference>
<dbReference type="NCBIfam" id="TIGR00665">
    <property type="entry name" value="DnaB"/>
    <property type="match status" value="1"/>
</dbReference>
<evidence type="ECO:0000256" key="11">
    <source>
        <dbReference type="ARBA" id="ARBA00048954"/>
    </source>
</evidence>
<evidence type="ECO:0000313" key="14">
    <source>
        <dbReference type="Proteomes" id="UP000201818"/>
    </source>
</evidence>
<dbReference type="Gene3D" id="3.40.50.300">
    <property type="entry name" value="P-loop containing nucleotide triphosphate hydrolases"/>
    <property type="match status" value="1"/>
</dbReference>
<dbReference type="GeneID" id="26516157"/>
<evidence type="ECO:0000256" key="3">
    <source>
        <dbReference type="ARBA" id="ARBA00022705"/>
    </source>
</evidence>
<keyword evidence="8" id="KW-0238">DNA-binding</keyword>
<feature type="domain" description="SF4 helicase" evidence="12">
    <location>
        <begin position="172"/>
        <end position="436"/>
    </location>
</feature>
<keyword evidence="9" id="KW-0413">Isomerase</keyword>
<dbReference type="GO" id="GO:0006269">
    <property type="term" value="P:DNA replication, synthesis of primer"/>
    <property type="evidence" value="ECO:0007669"/>
    <property type="project" value="UniProtKB-KW"/>
</dbReference>
<dbReference type="GO" id="GO:0043139">
    <property type="term" value="F:5'-3' DNA helicase activity"/>
    <property type="evidence" value="ECO:0007669"/>
    <property type="project" value="UniProtKB-EC"/>
</dbReference>
<dbReference type="PROSITE" id="PS51199">
    <property type="entry name" value="SF4_HELICASE"/>
    <property type="match status" value="1"/>
</dbReference>
<dbReference type="GO" id="GO:0005524">
    <property type="term" value="F:ATP binding"/>
    <property type="evidence" value="ECO:0007669"/>
    <property type="project" value="UniProtKB-KW"/>
</dbReference>
<dbReference type="PANTHER" id="PTHR30153">
    <property type="entry name" value="REPLICATIVE DNA HELICASE DNAB"/>
    <property type="match status" value="1"/>
</dbReference>
<keyword evidence="5" id="KW-0378">Hydrolase</keyword>
<evidence type="ECO:0000256" key="1">
    <source>
        <dbReference type="ARBA" id="ARBA00008428"/>
    </source>
</evidence>
<dbReference type="GO" id="GO:0016787">
    <property type="term" value="F:hydrolase activity"/>
    <property type="evidence" value="ECO:0007669"/>
    <property type="project" value="UniProtKB-KW"/>
</dbReference>
<dbReference type="InterPro" id="IPR036185">
    <property type="entry name" value="DNA_heli_DnaB-like_N_sf"/>
</dbReference>
<organism evidence="13 14">
    <name type="scientific">Pseudomonas phage YMC11/02/R656</name>
    <dbReference type="NCBI Taxonomy" id="1755689"/>
    <lineage>
        <taxon>Viruses</taxon>
        <taxon>Duplodnaviria</taxon>
        <taxon>Heunggongvirae</taxon>
        <taxon>Uroviricota</taxon>
        <taxon>Caudoviricetes</taxon>
        <taxon>Bugaksanvirus</taxon>
        <taxon>Bugaksanvirus R656</taxon>
    </lineage>
</organism>
<dbReference type="InterPro" id="IPR007694">
    <property type="entry name" value="DNA_helicase_DnaB-like_C"/>
</dbReference>
<protein>
    <recommendedName>
        <fullName evidence="10">DNA 5'-3' helicase</fullName>
        <ecNumber evidence="10">5.6.2.3</ecNumber>
    </recommendedName>
</protein>